<evidence type="ECO:0000313" key="1">
    <source>
        <dbReference type="EMBL" id="PFH52660.1"/>
    </source>
</evidence>
<accession>A0A2A9NXR7</accession>
<dbReference type="PANTHER" id="PTHR15615:SF108">
    <property type="entry name" value="PROTEIN CNPPD1"/>
    <property type="match status" value="1"/>
</dbReference>
<dbReference type="OrthoDB" id="3057497at2759"/>
<dbReference type="AlphaFoldDB" id="A0A2A9NXR7"/>
<dbReference type="InterPro" id="IPR013922">
    <property type="entry name" value="Cyclin_PHO80-like"/>
</dbReference>
<name>A0A2A9NXR7_9AGAR</name>
<sequence length="485" mass="55899">MPSSSSYPTHTLPISQLMQKKYYNRPKFLQAPDPSVLAPPQFDNENDIIQPPLPPIMDLLHVFVDTEDLNALVHLNDQQQASGAAYHATWTSFAARSRGCSANSLIFPLPPTLEDIERMEPDMSPESVMKRVGLIRGGLCDAVRDFSTEHSLSALLLPPDYKSLSLRPPLHTMITPSDYALKLESPQASECYRGKRMKMDAETHTLSKWWTDYLLITLTNVRFRERYRPSKAVYDKLLWNIDLIVRNYQLSDSVVFLAFWYIYRLFPDGFMHPEMFSLNEGCMVAWRVFLLGNMLALKWLEDISYTTASWHRLFELPLRAVKAAERTALGLLDYNLLITNCEWKRWLEHLYIHCDAYSYTSTDAQIQWATMEAISDLFLEADNSNTQDEKPRTIYTCEEMSYQLVRQLVDSCGMENNLELTSTFPTLLRIRIRTSSTIWNPSADPIITKQPRSFGIAPIARPSLDVYHSDVSLYHTEEYYAPVMT</sequence>
<proteinExistence type="predicted"/>
<dbReference type="GO" id="GO:0000307">
    <property type="term" value="C:cyclin-dependent protein kinase holoenzyme complex"/>
    <property type="evidence" value="ECO:0007669"/>
    <property type="project" value="TreeGrafter"/>
</dbReference>
<dbReference type="Gene3D" id="1.10.472.10">
    <property type="entry name" value="Cyclin-like"/>
    <property type="match status" value="1"/>
</dbReference>
<reference evidence="1 2" key="1">
    <citation type="submission" date="2014-02" db="EMBL/GenBank/DDBJ databases">
        <title>Transposable element dynamics among asymbiotic and ectomycorrhizal Amanita fungi.</title>
        <authorList>
            <consortium name="DOE Joint Genome Institute"/>
            <person name="Hess J."/>
            <person name="Skrede I."/>
            <person name="Wolfe B."/>
            <person name="LaButti K."/>
            <person name="Ohm R.A."/>
            <person name="Grigoriev I.V."/>
            <person name="Pringle A."/>
        </authorList>
    </citation>
    <scope>NUCLEOTIDE SEQUENCE [LARGE SCALE GENOMIC DNA]</scope>
    <source>
        <strain evidence="1 2">SKay4041</strain>
    </source>
</reference>
<dbReference type="GO" id="GO:0016538">
    <property type="term" value="F:cyclin-dependent protein serine/threonine kinase regulator activity"/>
    <property type="evidence" value="ECO:0007669"/>
    <property type="project" value="TreeGrafter"/>
</dbReference>
<dbReference type="EMBL" id="KZ301978">
    <property type="protein sequence ID" value="PFH52660.1"/>
    <property type="molecule type" value="Genomic_DNA"/>
</dbReference>
<dbReference type="STRING" id="703135.A0A2A9NXR7"/>
<dbReference type="PANTHER" id="PTHR15615">
    <property type="match status" value="1"/>
</dbReference>
<keyword evidence="2" id="KW-1185">Reference proteome</keyword>
<protein>
    <submittedName>
        <fullName evidence="1">Uncharacterized protein</fullName>
    </submittedName>
</protein>
<gene>
    <name evidence="1" type="ORF">AMATHDRAFT_46201</name>
</gene>
<organism evidence="1 2">
    <name type="scientific">Amanita thiersii Skay4041</name>
    <dbReference type="NCBI Taxonomy" id="703135"/>
    <lineage>
        <taxon>Eukaryota</taxon>
        <taxon>Fungi</taxon>
        <taxon>Dikarya</taxon>
        <taxon>Basidiomycota</taxon>
        <taxon>Agaricomycotina</taxon>
        <taxon>Agaricomycetes</taxon>
        <taxon>Agaricomycetidae</taxon>
        <taxon>Agaricales</taxon>
        <taxon>Pluteineae</taxon>
        <taxon>Amanitaceae</taxon>
        <taxon>Amanita</taxon>
    </lineage>
</organism>
<dbReference type="Proteomes" id="UP000242287">
    <property type="component" value="Unassembled WGS sequence"/>
</dbReference>
<evidence type="ECO:0000313" key="2">
    <source>
        <dbReference type="Proteomes" id="UP000242287"/>
    </source>
</evidence>
<dbReference type="GO" id="GO:0019901">
    <property type="term" value="F:protein kinase binding"/>
    <property type="evidence" value="ECO:0007669"/>
    <property type="project" value="InterPro"/>
</dbReference>
<dbReference type="GO" id="GO:0005634">
    <property type="term" value="C:nucleus"/>
    <property type="evidence" value="ECO:0007669"/>
    <property type="project" value="TreeGrafter"/>
</dbReference>
<dbReference type="CDD" id="cd20557">
    <property type="entry name" value="CYCLIN_ScPCL1-like"/>
    <property type="match status" value="1"/>
</dbReference>